<gene>
    <name evidence="2" type="ORF">E1218_34830</name>
</gene>
<dbReference type="SUPFAM" id="SSF54909">
    <property type="entry name" value="Dimeric alpha+beta barrel"/>
    <property type="match status" value="1"/>
</dbReference>
<feature type="domain" description="Transcription regulator AsnC/Lrp ligand binding" evidence="1">
    <location>
        <begin position="7"/>
        <end position="76"/>
    </location>
</feature>
<dbReference type="RefSeq" id="WP_132327298.1">
    <property type="nucleotide sequence ID" value="NZ_SMKR01000278.1"/>
</dbReference>
<dbReference type="Gene3D" id="3.30.70.920">
    <property type="match status" value="1"/>
</dbReference>
<dbReference type="InterPro" id="IPR019887">
    <property type="entry name" value="Tscrpt_reg_AsnC/Lrp_C"/>
</dbReference>
<dbReference type="OrthoDB" id="70544at2"/>
<protein>
    <submittedName>
        <fullName evidence="2">Lrp/AsnC family transcriptional regulator</fullName>
    </submittedName>
</protein>
<accession>A0A4R4W851</accession>
<name>A0A4R4W851_9ACTN</name>
<dbReference type="GO" id="GO:0005829">
    <property type="term" value="C:cytosol"/>
    <property type="evidence" value="ECO:0007669"/>
    <property type="project" value="TreeGrafter"/>
</dbReference>
<dbReference type="GO" id="GO:0043200">
    <property type="term" value="P:response to amino acid"/>
    <property type="evidence" value="ECO:0007669"/>
    <property type="project" value="TreeGrafter"/>
</dbReference>
<dbReference type="GO" id="GO:0043565">
    <property type="term" value="F:sequence-specific DNA binding"/>
    <property type="evidence" value="ECO:0007669"/>
    <property type="project" value="TreeGrafter"/>
</dbReference>
<evidence type="ECO:0000313" key="3">
    <source>
        <dbReference type="Proteomes" id="UP000295172"/>
    </source>
</evidence>
<reference evidence="2 3" key="1">
    <citation type="submission" date="2019-02" db="EMBL/GenBank/DDBJ databases">
        <title>Draft genome sequences of novel Actinobacteria.</title>
        <authorList>
            <person name="Sahin N."/>
            <person name="Ay H."/>
            <person name="Saygin H."/>
        </authorList>
    </citation>
    <scope>NUCLEOTIDE SEQUENCE [LARGE SCALE GENOMIC DNA]</scope>
    <source>
        <strain evidence="2 3">16K104</strain>
    </source>
</reference>
<dbReference type="EMBL" id="SMKR01000278">
    <property type="protein sequence ID" value="TDD13197.1"/>
    <property type="molecule type" value="Genomic_DNA"/>
</dbReference>
<dbReference type="AlphaFoldDB" id="A0A4R4W851"/>
<sequence length="95" mass="10133">MVTAIVFIKADVARIPEVAEQVAAIEGVSEVYSVTGGLDLIAMVRVPRHDDLATVIPEKVNRVPGVVSTETHIAFRAYSTHDLEAAFSLGQEDGA</sequence>
<evidence type="ECO:0000313" key="2">
    <source>
        <dbReference type="EMBL" id="TDD13197.1"/>
    </source>
</evidence>
<dbReference type="PANTHER" id="PTHR30154:SF34">
    <property type="entry name" value="TRANSCRIPTIONAL REGULATOR AZLB"/>
    <property type="match status" value="1"/>
</dbReference>
<evidence type="ECO:0000259" key="1">
    <source>
        <dbReference type="Pfam" id="PF01037"/>
    </source>
</evidence>
<comment type="caution">
    <text evidence="2">The sequence shown here is derived from an EMBL/GenBank/DDBJ whole genome shotgun (WGS) entry which is preliminary data.</text>
</comment>
<dbReference type="InterPro" id="IPR011008">
    <property type="entry name" value="Dimeric_a/b-barrel"/>
</dbReference>
<dbReference type="Pfam" id="PF01037">
    <property type="entry name" value="AsnC_trans_reg"/>
    <property type="match status" value="1"/>
</dbReference>
<dbReference type="PANTHER" id="PTHR30154">
    <property type="entry name" value="LEUCINE-RESPONSIVE REGULATORY PROTEIN"/>
    <property type="match status" value="1"/>
</dbReference>
<proteinExistence type="predicted"/>
<organism evidence="2 3">
    <name type="scientific">Kribbella turkmenica</name>
    <dbReference type="NCBI Taxonomy" id="2530375"/>
    <lineage>
        <taxon>Bacteria</taxon>
        <taxon>Bacillati</taxon>
        <taxon>Actinomycetota</taxon>
        <taxon>Actinomycetes</taxon>
        <taxon>Propionibacteriales</taxon>
        <taxon>Kribbellaceae</taxon>
        <taxon>Kribbella</taxon>
    </lineage>
</organism>
<keyword evidence="3" id="KW-1185">Reference proteome</keyword>
<dbReference type="Proteomes" id="UP000295172">
    <property type="component" value="Unassembled WGS sequence"/>
</dbReference>